<keyword evidence="3" id="KW-1185">Reference proteome</keyword>
<dbReference type="RefSeq" id="WP_026205176.1">
    <property type="nucleotide sequence ID" value="NZ_JBIAZU010000001.1"/>
</dbReference>
<dbReference type="Gene3D" id="3.40.50.720">
    <property type="entry name" value="NAD(P)-binding Rossmann-like Domain"/>
    <property type="match status" value="1"/>
</dbReference>
<dbReference type="InterPro" id="IPR001509">
    <property type="entry name" value="Epimerase_deHydtase"/>
</dbReference>
<protein>
    <submittedName>
        <fullName evidence="2">NAD-dependent epimerase/dehydratase family protein</fullName>
    </submittedName>
</protein>
<name>A0ABW6W7M9_9ACTN</name>
<dbReference type="Proteomes" id="UP001602245">
    <property type="component" value="Unassembled WGS sequence"/>
</dbReference>
<sequence length="346" mass="37473">MRVLVTGHEGYLGSVLVPRLIESGHEVVGLDTGLFADGTIGPVPEDVPALRVDLRDVTKDHLAEVAPDAVMHLAALCNDPLGDLDPELTYDVNHRSTVRLAKAAKDAGVTRFLFSSSCSLYGAGTDDAPLDENAAFAPLTPYGESKILSEQDLVGLADDDFSPTFLRNATAYGFSPRLRGDLVVNDLVGHALLAGNIGLRSNGMAWRPLVHADDIASAFIALLEAPRETVHARPFNVGHSDENYLIRDVANLVQEVVGGEVTFAEGAGADARNYRVSCDRIAAEVPEFKPQWTVRKGIEQLVEKYKAYGLSLDDLFGERHQRLKKINALHAAGKIGSDLRWTENAR</sequence>
<proteinExistence type="predicted"/>
<dbReference type="PANTHER" id="PTHR43245">
    <property type="entry name" value="BIFUNCTIONAL POLYMYXIN RESISTANCE PROTEIN ARNA"/>
    <property type="match status" value="1"/>
</dbReference>
<evidence type="ECO:0000259" key="1">
    <source>
        <dbReference type="Pfam" id="PF01370"/>
    </source>
</evidence>
<evidence type="ECO:0000313" key="3">
    <source>
        <dbReference type="Proteomes" id="UP001602245"/>
    </source>
</evidence>
<feature type="domain" description="NAD-dependent epimerase/dehydratase" evidence="1">
    <location>
        <begin position="3"/>
        <end position="238"/>
    </location>
</feature>
<dbReference type="PANTHER" id="PTHR43245:SF23">
    <property type="entry name" value="NAD(P)-BINDING DOMAIN-CONTAINING PROTEIN"/>
    <property type="match status" value="1"/>
</dbReference>
<organism evidence="2 3">
    <name type="scientific">Paractinoplanes globisporus</name>
    <dbReference type="NCBI Taxonomy" id="113565"/>
    <lineage>
        <taxon>Bacteria</taxon>
        <taxon>Bacillati</taxon>
        <taxon>Actinomycetota</taxon>
        <taxon>Actinomycetes</taxon>
        <taxon>Micromonosporales</taxon>
        <taxon>Micromonosporaceae</taxon>
        <taxon>Paractinoplanes</taxon>
    </lineage>
</organism>
<reference evidence="2 3" key="1">
    <citation type="submission" date="2024-10" db="EMBL/GenBank/DDBJ databases">
        <title>The Natural Products Discovery Center: Release of the First 8490 Sequenced Strains for Exploring Actinobacteria Biosynthetic Diversity.</title>
        <authorList>
            <person name="Kalkreuter E."/>
            <person name="Kautsar S.A."/>
            <person name="Yang D."/>
            <person name="Bader C.D."/>
            <person name="Teijaro C.N."/>
            <person name="Fluegel L."/>
            <person name="Davis C.M."/>
            <person name="Simpson J.R."/>
            <person name="Lauterbach L."/>
            <person name="Steele A.D."/>
            <person name="Gui C."/>
            <person name="Meng S."/>
            <person name="Li G."/>
            <person name="Viehrig K."/>
            <person name="Ye F."/>
            <person name="Su P."/>
            <person name="Kiefer A.F."/>
            <person name="Nichols A."/>
            <person name="Cepeda A.J."/>
            <person name="Yan W."/>
            <person name="Fan B."/>
            <person name="Jiang Y."/>
            <person name="Adhikari A."/>
            <person name="Zheng C.-J."/>
            <person name="Schuster L."/>
            <person name="Cowan T.M."/>
            <person name="Smanski M.J."/>
            <person name="Chevrette M.G."/>
            <person name="De Carvalho L.P.S."/>
            <person name="Shen B."/>
        </authorList>
    </citation>
    <scope>NUCLEOTIDE SEQUENCE [LARGE SCALE GENOMIC DNA]</scope>
    <source>
        <strain evidence="2 3">NPDC000087</strain>
    </source>
</reference>
<gene>
    <name evidence="2" type="ORF">ACFY35_04800</name>
</gene>
<accession>A0ABW6W7M9</accession>
<dbReference type="Pfam" id="PF01370">
    <property type="entry name" value="Epimerase"/>
    <property type="match status" value="1"/>
</dbReference>
<dbReference type="CDD" id="cd08946">
    <property type="entry name" value="SDR_e"/>
    <property type="match status" value="1"/>
</dbReference>
<dbReference type="SUPFAM" id="SSF51735">
    <property type="entry name" value="NAD(P)-binding Rossmann-fold domains"/>
    <property type="match status" value="1"/>
</dbReference>
<dbReference type="InterPro" id="IPR036291">
    <property type="entry name" value="NAD(P)-bd_dom_sf"/>
</dbReference>
<dbReference type="EMBL" id="JBIAZU010000001">
    <property type="protein sequence ID" value="MFF5288734.1"/>
    <property type="molecule type" value="Genomic_DNA"/>
</dbReference>
<comment type="caution">
    <text evidence="2">The sequence shown here is derived from an EMBL/GenBank/DDBJ whole genome shotgun (WGS) entry which is preliminary data.</text>
</comment>
<dbReference type="InterPro" id="IPR050177">
    <property type="entry name" value="Lipid_A_modif_metabolic_enz"/>
</dbReference>
<evidence type="ECO:0000313" key="2">
    <source>
        <dbReference type="EMBL" id="MFF5288734.1"/>
    </source>
</evidence>